<dbReference type="PANTHER" id="PTHR31147:SF2">
    <property type="entry name" value="OS01G0615300 PROTEIN"/>
    <property type="match status" value="1"/>
</dbReference>
<evidence type="ECO:0000256" key="2">
    <source>
        <dbReference type="SAM" id="MobiDB-lite"/>
    </source>
</evidence>
<dbReference type="GO" id="GO:0050734">
    <property type="term" value="F:hydroxycinnamoyltransferase activity"/>
    <property type="evidence" value="ECO:0007669"/>
    <property type="project" value="UniProtKB-ARBA"/>
</dbReference>
<accession>A0A0E0QPF6</accession>
<dbReference type="InterPro" id="IPR050898">
    <property type="entry name" value="Plant_acyltransferase"/>
</dbReference>
<comment type="similarity">
    <text evidence="1">Belongs to the plant acyltransferase family.</text>
</comment>
<feature type="compositionally biased region" description="Pro residues" evidence="2">
    <location>
        <begin position="146"/>
        <end position="172"/>
    </location>
</feature>
<dbReference type="Gramene" id="ORUFI09G05250.1">
    <property type="protein sequence ID" value="ORUFI09G05250.1"/>
    <property type="gene ID" value="ORUFI09G05250"/>
</dbReference>
<dbReference type="OMA" id="MTRCNDE"/>
<evidence type="ECO:0000256" key="1">
    <source>
        <dbReference type="ARBA" id="ARBA00009861"/>
    </source>
</evidence>
<sequence length="184" mass="19755">MTRCNDELGATMTRRRLETARRRRRLGTGCRGDAVLVPRWSPTPGGSLPLSSIDNDDKTTAVRVSINFIQVFPSVSAEAVEDQAASVVHYNPVAGRITKPVVGEPEIDSTGEGVWFIEAEVSYTACVDSVLTTDGTVQIEGERLPFSPPTPSSLPPPLAPPRPHQPPPLPPLPAYSAHCAPLLL</sequence>
<dbReference type="EnsemblPlants" id="ORUFI09G05250.1">
    <property type="protein sequence ID" value="ORUFI09G05250.1"/>
    <property type="gene ID" value="ORUFI09G05250"/>
</dbReference>
<dbReference type="Proteomes" id="UP000008022">
    <property type="component" value="Unassembled WGS sequence"/>
</dbReference>
<proteinExistence type="inferred from homology"/>
<reference evidence="4" key="1">
    <citation type="submission" date="2013-06" db="EMBL/GenBank/DDBJ databases">
        <authorList>
            <person name="Zhao Q."/>
        </authorList>
    </citation>
    <scope>NUCLEOTIDE SEQUENCE</scope>
    <source>
        <strain evidence="4">cv. W1943</strain>
    </source>
</reference>
<evidence type="ECO:0000313" key="4">
    <source>
        <dbReference type="Proteomes" id="UP000008022"/>
    </source>
</evidence>
<dbReference type="Gene3D" id="3.30.559.10">
    <property type="entry name" value="Chloramphenicol acetyltransferase-like domain"/>
    <property type="match status" value="1"/>
</dbReference>
<dbReference type="AlphaFoldDB" id="A0A0E0QPF6"/>
<protein>
    <submittedName>
        <fullName evidence="3">Uncharacterized protein</fullName>
    </submittedName>
</protein>
<evidence type="ECO:0000313" key="3">
    <source>
        <dbReference type="EnsemblPlants" id="ORUFI09G05250.1"/>
    </source>
</evidence>
<reference evidence="3" key="2">
    <citation type="submission" date="2015-06" db="UniProtKB">
        <authorList>
            <consortium name="EnsemblPlants"/>
        </authorList>
    </citation>
    <scope>IDENTIFICATION</scope>
</reference>
<keyword evidence="4" id="KW-1185">Reference proteome</keyword>
<name>A0A0E0QPF6_ORYRU</name>
<feature type="region of interest" description="Disordered" evidence="2">
    <location>
        <begin position="141"/>
        <end position="172"/>
    </location>
</feature>
<dbReference type="PANTHER" id="PTHR31147">
    <property type="entry name" value="ACYL TRANSFERASE 4"/>
    <property type="match status" value="1"/>
</dbReference>
<dbReference type="Pfam" id="PF02458">
    <property type="entry name" value="Transferase"/>
    <property type="match status" value="1"/>
</dbReference>
<organism evidence="3 4">
    <name type="scientific">Oryza rufipogon</name>
    <name type="common">Brownbeard rice</name>
    <name type="synonym">Asian wild rice</name>
    <dbReference type="NCBI Taxonomy" id="4529"/>
    <lineage>
        <taxon>Eukaryota</taxon>
        <taxon>Viridiplantae</taxon>
        <taxon>Streptophyta</taxon>
        <taxon>Embryophyta</taxon>
        <taxon>Tracheophyta</taxon>
        <taxon>Spermatophyta</taxon>
        <taxon>Magnoliopsida</taxon>
        <taxon>Liliopsida</taxon>
        <taxon>Poales</taxon>
        <taxon>Poaceae</taxon>
        <taxon>BOP clade</taxon>
        <taxon>Oryzoideae</taxon>
        <taxon>Oryzeae</taxon>
        <taxon>Oryzinae</taxon>
        <taxon>Oryza</taxon>
    </lineage>
</organism>
<dbReference type="HOGENOM" id="CLU_126254_0_0_1"/>
<dbReference type="InterPro" id="IPR023213">
    <property type="entry name" value="CAT-like_dom_sf"/>
</dbReference>